<feature type="domain" description="Transposase for insertion sequence element IS21-like C-terminal" evidence="1">
    <location>
        <begin position="25"/>
        <end position="60"/>
    </location>
</feature>
<gene>
    <name evidence="2" type="ORF">GCT13_46275</name>
</gene>
<dbReference type="EMBL" id="WHNP01000152">
    <property type="protein sequence ID" value="MPW23891.1"/>
    <property type="molecule type" value="Genomic_DNA"/>
</dbReference>
<evidence type="ECO:0000313" key="3">
    <source>
        <dbReference type="Proteomes" id="UP000484381"/>
    </source>
</evidence>
<keyword evidence="3" id="KW-1185">Reference proteome</keyword>
<reference evidence="2 3" key="1">
    <citation type="submission" date="2019-10" db="EMBL/GenBank/DDBJ databases">
        <title>Paraburkholderia sp. isolated from nodules of Mimosa pudica from Brazilian Atlantic Forest soils.</title>
        <authorList>
            <person name="Paulitsch F."/>
            <person name="Hungria M."/>
            <person name="Dall'Agnol R."/>
        </authorList>
    </citation>
    <scope>NUCLEOTIDE SEQUENCE [LARGE SCALE GENOMIC DNA]</scope>
    <source>
        <strain evidence="2 3">CNPSo 3157</strain>
    </source>
</reference>
<evidence type="ECO:0000313" key="2">
    <source>
        <dbReference type="EMBL" id="MPW23891.1"/>
    </source>
</evidence>
<dbReference type="Pfam" id="PF22483">
    <property type="entry name" value="Mu-transpos_C_2"/>
    <property type="match status" value="1"/>
</dbReference>
<protein>
    <recommendedName>
        <fullName evidence="1">Transposase for insertion sequence element IS21-like C-terminal domain-containing protein</fullName>
    </recommendedName>
</protein>
<name>A0A7X1TLR8_9BURK</name>
<dbReference type="Proteomes" id="UP000484381">
    <property type="component" value="Unassembled WGS sequence"/>
</dbReference>
<sequence>MRNSKLVEAQTATQNFSASRESLLAQPYELARFNTVTVHIDYHVEIDKHRYSLPHALVGQGHLWFRAVPANMLLETEMLGHASSASCHDAEPA</sequence>
<dbReference type="InterPro" id="IPR054353">
    <property type="entry name" value="IstA-like_C"/>
</dbReference>
<accession>A0A7X1TLR8</accession>
<dbReference type="AlphaFoldDB" id="A0A7X1TLR8"/>
<evidence type="ECO:0000259" key="1">
    <source>
        <dbReference type="Pfam" id="PF22483"/>
    </source>
</evidence>
<proteinExistence type="predicted"/>
<organism evidence="2 3">
    <name type="scientific">Paraburkholderia franconis</name>
    <dbReference type="NCBI Taxonomy" id="2654983"/>
    <lineage>
        <taxon>Bacteria</taxon>
        <taxon>Pseudomonadati</taxon>
        <taxon>Pseudomonadota</taxon>
        <taxon>Betaproteobacteria</taxon>
        <taxon>Burkholderiales</taxon>
        <taxon>Burkholderiaceae</taxon>
        <taxon>Paraburkholderia</taxon>
    </lineage>
</organism>
<comment type="caution">
    <text evidence="2">The sequence shown here is derived from an EMBL/GenBank/DDBJ whole genome shotgun (WGS) entry which is preliminary data.</text>
</comment>